<feature type="non-terminal residue" evidence="2">
    <location>
        <position position="1"/>
    </location>
</feature>
<feature type="domain" description="Integrase catalytic" evidence="1">
    <location>
        <begin position="120"/>
        <end position="278"/>
    </location>
</feature>
<evidence type="ECO:0000313" key="2">
    <source>
        <dbReference type="EMBL" id="MXP66171.1"/>
    </source>
</evidence>
<gene>
    <name evidence="2" type="ORF">E0493_22875</name>
</gene>
<proteinExistence type="predicted"/>
<dbReference type="PROSITE" id="PS50994">
    <property type="entry name" value="INTEGRASE"/>
    <property type="match status" value="1"/>
</dbReference>
<evidence type="ECO:0000313" key="3">
    <source>
        <dbReference type="Proteomes" id="UP000460715"/>
    </source>
</evidence>
<dbReference type="NCBIfam" id="NF033516">
    <property type="entry name" value="transpos_IS3"/>
    <property type="match status" value="1"/>
</dbReference>
<dbReference type="GO" id="GO:0003676">
    <property type="term" value="F:nucleic acid binding"/>
    <property type="evidence" value="ECO:0007669"/>
    <property type="project" value="InterPro"/>
</dbReference>
<accession>A0A845BGF4</accession>
<dbReference type="Gene3D" id="3.30.420.10">
    <property type="entry name" value="Ribonuclease H-like superfamily/Ribonuclease H"/>
    <property type="match status" value="1"/>
</dbReference>
<evidence type="ECO:0000259" key="1">
    <source>
        <dbReference type="PROSITE" id="PS50994"/>
    </source>
</evidence>
<dbReference type="InterPro" id="IPR025948">
    <property type="entry name" value="HTH-like_dom"/>
</dbReference>
<reference evidence="2 3" key="1">
    <citation type="submission" date="2019-03" db="EMBL/GenBank/DDBJ databases">
        <title>Roseomonas sp. a novel Roseomonas species isolated from Sea whip Gorgonian.</title>
        <authorList>
            <person name="Li F."/>
            <person name="Pan X."/>
            <person name="Huang S."/>
            <person name="Li Z."/>
            <person name="Meng B."/>
        </authorList>
    </citation>
    <scope>NUCLEOTIDE SEQUENCE [LARGE SCALE GENOMIC DNA]</scope>
    <source>
        <strain evidence="2 3">M0104</strain>
    </source>
</reference>
<dbReference type="PANTHER" id="PTHR47515">
    <property type="entry name" value="LOW CALCIUM RESPONSE LOCUS PROTEIN T"/>
    <property type="match status" value="1"/>
</dbReference>
<dbReference type="InterPro" id="IPR048020">
    <property type="entry name" value="Transpos_IS3"/>
</dbReference>
<dbReference type="SUPFAM" id="SSF53098">
    <property type="entry name" value="Ribonuclease H-like"/>
    <property type="match status" value="1"/>
</dbReference>
<dbReference type="EMBL" id="SNVJ01000066">
    <property type="protein sequence ID" value="MXP66171.1"/>
    <property type="molecule type" value="Genomic_DNA"/>
</dbReference>
<name>A0A845BGF4_9PROT</name>
<dbReference type="Proteomes" id="UP000460715">
    <property type="component" value="Unassembled WGS sequence"/>
</dbReference>
<dbReference type="AlphaFoldDB" id="A0A845BGF4"/>
<dbReference type="InterPro" id="IPR012337">
    <property type="entry name" value="RNaseH-like_sf"/>
</dbReference>
<dbReference type="InterPro" id="IPR036397">
    <property type="entry name" value="RNaseH_sf"/>
</dbReference>
<feature type="non-terminal residue" evidence="2">
    <location>
        <position position="278"/>
    </location>
</feature>
<protein>
    <submittedName>
        <fullName evidence="2">IS3 family transposase</fullName>
    </submittedName>
</protein>
<comment type="caution">
    <text evidence="2">The sequence shown here is derived from an EMBL/GenBank/DDBJ whole genome shotgun (WGS) entry which is preliminary data.</text>
</comment>
<dbReference type="GO" id="GO:0015074">
    <property type="term" value="P:DNA integration"/>
    <property type="evidence" value="ECO:0007669"/>
    <property type="project" value="InterPro"/>
</dbReference>
<sequence>PEVLLDVLSPERRQAGVVRSVLGVSERRACRPPGQTRSTQRRVPKLRPDEAVLSEAVVRLARTYGRYGHRRITALLRAEDWRVNAKRVERISRRKGLKMPRRQPKRARLWLTDGSCIRLWPSWPGPVWACDFVQERTREGRAFRMLTVIDEFSGECLAIVVAGRLRSDDVRQVLADLFIERGPPDHSRSDNGPGLAAKAVRNWLGPVGVKTVFIEPGSPWKNGYNESFDGTLRDELLEREIFCSLREAEVLIERQSIFRSLWLTENALAVCFDEHLHP</sequence>
<dbReference type="OrthoDB" id="9813285at2"/>
<dbReference type="Pfam" id="PF00665">
    <property type="entry name" value="rve"/>
    <property type="match status" value="1"/>
</dbReference>
<dbReference type="PANTHER" id="PTHR47515:SF1">
    <property type="entry name" value="BLR2054 PROTEIN"/>
    <property type="match status" value="1"/>
</dbReference>
<keyword evidence="3" id="KW-1185">Reference proteome</keyword>
<dbReference type="Pfam" id="PF13276">
    <property type="entry name" value="HTH_21"/>
    <property type="match status" value="1"/>
</dbReference>
<organism evidence="2 3">
    <name type="scientific">Teichococcus coralli</name>
    <dbReference type="NCBI Taxonomy" id="2545983"/>
    <lineage>
        <taxon>Bacteria</taxon>
        <taxon>Pseudomonadati</taxon>
        <taxon>Pseudomonadota</taxon>
        <taxon>Alphaproteobacteria</taxon>
        <taxon>Acetobacterales</taxon>
        <taxon>Roseomonadaceae</taxon>
        <taxon>Roseomonas</taxon>
    </lineage>
</organism>
<dbReference type="InterPro" id="IPR001584">
    <property type="entry name" value="Integrase_cat-core"/>
</dbReference>